<name>A0A392QAW2_9FABA</name>
<dbReference type="InterPro" id="IPR050905">
    <property type="entry name" value="Plant_NBS-LRR"/>
</dbReference>
<comment type="caution">
    <text evidence="3">The sequence shown here is derived from an EMBL/GenBank/DDBJ whole genome shotgun (WGS) entry which is preliminary data.</text>
</comment>
<dbReference type="Gene3D" id="3.80.10.10">
    <property type="entry name" value="Ribonuclease Inhibitor"/>
    <property type="match status" value="1"/>
</dbReference>
<organism evidence="3 4">
    <name type="scientific">Trifolium medium</name>
    <dbReference type="NCBI Taxonomy" id="97028"/>
    <lineage>
        <taxon>Eukaryota</taxon>
        <taxon>Viridiplantae</taxon>
        <taxon>Streptophyta</taxon>
        <taxon>Embryophyta</taxon>
        <taxon>Tracheophyta</taxon>
        <taxon>Spermatophyta</taxon>
        <taxon>Magnoliopsida</taxon>
        <taxon>eudicotyledons</taxon>
        <taxon>Gunneridae</taxon>
        <taxon>Pentapetalae</taxon>
        <taxon>rosids</taxon>
        <taxon>fabids</taxon>
        <taxon>Fabales</taxon>
        <taxon>Fabaceae</taxon>
        <taxon>Papilionoideae</taxon>
        <taxon>50 kb inversion clade</taxon>
        <taxon>NPAAA clade</taxon>
        <taxon>Hologalegina</taxon>
        <taxon>IRL clade</taxon>
        <taxon>Trifolieae</taxon>
        <taxon>Trifolium</taxon>
    </lineage>
</organism>
<dbReference type="EMBL" id="LXQA010119678">
    <property type="protein sequence ID" value="MCI20405.1"/>
    <property type="molecule type" value="Genomic_DNA"/>
</dbReference>
<dbReference type="AlphaFoldDB" id="A0A392QAW2"/>
<dbReference type="SUPFAM" id="SSF52047">
    <property type="entry name" value="RNI-like"/>
    <property type="match status" value="1"/>
</dbReference>
<evidence type="ECO:0000313" key="3">
    <source>
        <dbReference type="EMBL" id="MCI20405.1"/>
    </source>
</evidence>
<keyword evidence="4" id="KW-1185">Reference proteome</keyword>
<protein>
    <recommendedName>
        <fullName evidence="2">Disease resistance protein At4g27190-like leucine-rich repeats domain-containing protein</fullName>
    </recommendedName>
</protein>
<accession>A0A392QAW2</accession>
<proteinExistence type="predicted"/>
<dbReference type="Pfam" id="PF23247">
    <property type="entry name" value="LRR_RPS2"/>
    <property type="match status" value="1"/>
</dbReference>
<dbReference type="PANTHER" id="PTHR33463">
    <property type="entry name" value="NB-ARC DOMAIN-CONTAINING PROTEIN-RELATED"/>
    <property type="match status" value="1"/>
</dbReference>
<dbReference type="Proteomes" id="UP000265520">
    <property type="component" value="Unassembled WGS sequence"/>
</dbReference>
<evidence type="ECO:0000313" key="4">
    <source>
        <dbReference type="Proteomes" id="UP000265520"/>
    </source>
</evidence>
<dbReference type="PANTHER" id="PTHR33463:SF167">
    <property type="entry name" value="PUTATIVE-RELATED"/>
    <property type="match status" value="1"/>
</dbReference>
<dbReference type="InterPro" id="IPR057135">
    <property type="entry name" value="At4g27190-like_LRR"/>
</dbReference>
<sequence>MEPFVGKLETIFVKECDCLTNLIPSDIQVSFSNLTELKVEDCCRLEYLFSSSTTKTLHVLKKMCVSNCESIQNMVANKDENSITFRQLQFLSLKLLPKLESFYSGSSILNFPSLKEVSITECHNMKVFCSGEAITEELTVTIDGVCMEGDLNDVIKQCLTTGSHDV</sequence>
<evidence type="ECO:0000256" key="1">
    <source>
        <dbReference type="ARBA" id="ARBA00022821"/>
    </source>
</evidence>
<reference evidence="3 4" key="1">
    <citation type="journal article" date="2018" name="Front. Plant Sci.">
        <title>Red Clover (Trifolium pratense) and Zigzag Clover (T. medium) - A Picture of Genomic Similarities and Differences.</title>
        <authorList>
            <person name="Dluhosova J."/>
            <person name="Istvanek J."/>
            <person name="Nedelnik J."/>
            <person name="Repkova J."/>
        </authorList>
    </citation>
    <scope>NUCLEOTIDE SEQUENCE [LARGE SCALE GENOMIC DNA]</scope>
    <source>
        <strain evidence="4">cv. 10/8</strain>
        <tissue evidence="3">Leaf</tissue>
    </source>
</reference>
<evidence type="ECO:0000259" key="2">
    <source>
        <dbReference type="Pfam" id="PF23247"/>
    </source>
</evidence>
<keyword evidence="1" id="KW-0611">Plant defense</keyword>
<dbReference type="InterPro" id="IPR032675">
    <property type="entry name" value="LRR_dom_sf"/>
</dbReference>
<feature type="domain" description="Disease resistance protein At4g27190-like leucine-rich repeats" evidence="2">
    <location>
        <begin position="30"/>
        <end position="126"/>
    </location>
</feature>